<sequence>MAEHDIDRTLRKEERELIKDKEIKRIIRCFRLDYYTVLGIQPGITKEDIAKIYKKKSLLIHPDKTRNPRAVDAFDLLRKAATALADDKKRAELDNTWADARSELIQEKGWTVNDDRLVGTEFLSEWRAKVKEILIDSEFVKRLALKREQAKQARERREEDELKEEKKRAKKQEASWESHRDDRVQNWRKFSKKLKHKKQKESRAKVLI</sequence>
<dbReference type="SUPFAM" id="SSF46565">
    <property type="entry name" value="Chaperone J-domain"/>
    <property type="match status" value="1"/>
</dbReference>
<dbReference type="CDD" id="cd06257">
    <property type="entry name" value="DnaJ"/>
    <property type="match status" value="1"/>
</dbReference>
<dbReference type="Proteomes" id="UP000478008">
    <property type="component" value="Unassembled WGS sequence"/>
</dbReference>
<accession>A0A7D9H0L8</accession>
<dbReference type="InterPro" id="IPR036869">
    <property type="entry name" value="J_dom_sf"/>
</dbReference>
<feature type="region of interest" description="Disordered" evidence="1">
    <location>
        <begin position="151"/>
        <end position="183"/>
    </location>
</feature>
<dbReference type="PRINTS" id="PR00625">
    <property type="entry name" value="JDOMAIN"/>
</dbReference>
<reference evidence="3 4" key="1">
    <citation type="submission" date="2019-07" db="EMBL/GenBank/DDBJ databases">
        <authorList>
            <person name="Friedrich A."/>
            <person name="Schacherer J."/>
        </authorList>
    </citation>
    <scope>NUCLEOTIDE SEQUENCE [LARGE SCALE GENOMIC DNA]</scope>
</reference>
<dbReference type="PANTHER" id="PTHR46620">
    <property type="entry name" value="J DOMAIN-CONTAINING PROTEIN SPF31"/>
    <property type="match status" value="1"/>
</dbReference>
<dbReference type="Gene3D" id="1.10.287.110">
    <property type="entry name" value="DnaJ domain"/>
    <property type="match status" value="1"/>
</dbReference>
<evidence type="ECO:0000313" key="3">
    <source>
        <dbReference type="EMBL" id="VUG18921.1"/>
    </source>
</evidence>
<proteinExistence type="predicted"/>
<keyword evidence="4" id="KW-1185">Reference proteome</keyword>
<dbReference type="PANTHER" id="PTHR46620:SF1">
    <property type="entry name" value="J DOMAIN-CONTAINING PROTEIN SPF31"/>
    <property type="match status" value="1"/>
</dbReference>
<dbReference type="SMART" id="SM00271">
    <property type="entry name" value="DnaJ"/>
    <property type="match status" value="1"/>
</dbReference>
<feature type="domain" description="J" evidence="2">
    <location>
        <begin position="33"/>
        <end position="97"/>
    </location>
</feature>
<evidence type="ECO:0000256" key="1">
    <source>
        <dbReference type="SAM" id="MobiDB-lite"/>
    </source>
</evidence>
<evidence type="ECO:0000313" key="4">
    <source>
        <dbReference type="Proteomes" id="UP000478008"/>
    </source>
</evidence>
<name>A0A7D9H0L8_DEKBR</name>
<protein>
    <submittedName>
        <fullName evidence="3">DEBR0S4_05798g1_1</fullName>
    </submittedName>
</protein>
<dbReference type="Pfam" id="PF00226">
    <property type="entry name" value="DnaJ"/>
    <property type="match status" value="1"/>
</dbReference>
<organism evidence="3 4">
    <name type="scientific">Dekkera bruxellensis</name>
    <name type="common">Brettanomyces custersii</name>
    <dbReference type="NCBI Taxonomy" id="5007"/>
    <lineage>
        <taxon>Eukaryota</taxon>
        <taxon>Fungi</taxon>
        <taxon>Dikarya</taxon>
        <taxon>Ascomycota</taxon>
        <taxon>Saccharomycotina</taxon>
        <taxon>Pichiomycetes</taxon>
        <taxon>Pichiales</taxon>
        <taxon>Pichiaceae</taxon>
        <taxon>Brettanomyces</taxon>
    </lineage>
</organism>
<dbReference type="AlphaFoldDB" id="A0A7D9H0L8"/>
<gene>
    <name evidence="3" type="primary">spf31</name>
    <name evidence="3" type="ORF">DEBR0S4_05798G</name>
</gene>
<evidence type="ECO:0000259" key="2">
    <source>
        <dbReference type="PROSITE" id="PS50076"/>
    </source>
</evidence>
<dbReference type="PROSITE" id="PS50076">
    <property type="entry name" value="DNAJ_2"/>
    <property type="match status" value="1"/>
</dbReference>
<dbReference type="EMBL" id="CABFWN010000004">
    <property type="protein sequence ID" value="VUG18921.1"/>
    <property type="molecule type" value="Genomic_DNA"/>
</dbReference>
<dbReference type="InterPro" id="IPR001623">
    <property type="entry name" value="DnaJ_domain"/>
</dbReference>